<reference evidence="1" key="1">
    <citation type="submission" date="2022-04" db="EMBL/GenBank/DDBJ databases">
        <title>Genome of the entomopathogenic fungus Entomophthora muscae.</title>
        <authorList>
            <person name="Elya C."/>
            <person name="Lovett B.R."/>
            <person name="Lee E."/>
            <person name="Macias A.M."/>
            <person name="Hajek A.E."/>
            <person name="De Bivort B.L."/>
            <person name="Kasson M.T."/>
            <person name="De Fine Licht H.H."/>
            <person name="Stajich J.E."/>
        </authorList>
    </citation>
    <scope>NUCLEOTIDE SEQUENCE</scope>
    <source>
        <strain evidence="1">Berkeley</strain>
    </source>
</reference>
<dbReference type="EMBL" id="QTSX02000149">
    <property type="protein sequence ID" value="KAJ9088151.1"/>
    <property type="molecule type" value="Genomic_DNA"/>
</dbReference>
<gene>
    <name evidence="1" type="ORF">DSO57_1025986</name>
</gene>
<dbReference type="Proteomes" id="UP001165960">
    <property type="component" value="Unassembled WGS sequence"/>
</dbReference>
<proteinExistence type="predicted"/>
<accession>A0ACC2UNV4</accession>
<organism evidence="1 2">
    <name type="scientific">Entomophthora muscae</name>
    <dbReference type="NCBI Taxonomy" id="34485"/>
    <lineage>
        <taxon>Eukaryota</taxon>
        <taxon>Fungi</taxon>
        <taxon>Fungi incertae sedis</taxon>
        <taxon>Zoopagomycota</taxon>
        <taxon>Entomophthoromycotina</taxon>
        <taxon>Entomophthoromycetes</taxon>
        <taxon>Entomophthorales</taxon>
        <taxon>Entomophthoraceae</taxon>
        <taxon>Entomophthora</taxon>
    </lineage>
</organism>
<protein>
    <submittedName>
        <fullName evidence="1">Uncharacterized protein</fullName>
    </submittedName>
</protein>
<comment type="caution">
    <text evidence="1">The sequence shown here is derived from an EMBL/GenBank/DDBJ whole genome shotgun (WGS) entry which is preliminary data.</text>
</comment>
<evidence type="ECO:0000313" key="1">
    <source>
        <dbReference type="EMBL" id="KAJ9088151.1"/>
    </source>
</evidence>
<name>A0ACC2UNV4_9FUNG</name>
<sequence length="134" mass="15071">MAYQYLYHDDDEVHLMHPETMEELDLPFSLFTGEKKHVPFLEGKLIRLDDFSSSAGMKVYVDTVEGSNPICFRLPTNYTYEVESVTAGGVQPNKGSRLFPAVLKNGSSIPVPDFVKPGDKVLVDLQELKYISRA</sequence>
<evidence type="ECO:0000313" key="2">
    <source>
        <dbReference type="Proteomes" id="UP001165960"/>
    </source>
</evidence>
<keyword evidence="2" id="KW-1185">Reference proteome</keyword>